<organism evidence="1 2">
    <name type="scientific">Striga asiatica</name>
    <name type="common">Asiatic witchweed</name>
    <name type="synonym">Buchnera asiatica</name>
    <dbReference type="NCBI Taxonomy" id="4170"/>
    <lineage>
        <taxon>Eukaryota</taxon>
        <taxon>Viridiplantae</taxon>
        <taxon>Streptophyta</taxon>
        <taxon>Embryophyta</taxon>
        <taxon>Tracheophyta</taxon>
        <taxon>Spermatophyta</taxon>
        <taxon>Magnoliopsida</taxon>
        <taxon>eudicotyledons</taxon>
        <taxon>Gunneridae</taxon>
        <taxon>Pentapetalae</taxon>
        <taxon>asterids</taxon>
        <taxon>lamiids</taxon>
        <taxon>Lamiales</taxon>
        <taxon>Orobanchaceae</taxon>
        <taxon>Buchnereae</taxon>
        <taxon>Striga</taxon>
    </lineage>
</organism>
<dbReference type="AlphaFoldDB" id="A0A5A7QVC4"/>
<protein>
    <submittedName>
        <fullName evidence="1">F-box/LRR-repeat protein 21</fullName>
    </submittedName>
</protein>
<keyword evidence="2" id="KW-1185">Reference proteome</keyword>
<name>A0A5A7QVC4_STRAF</name>
<proteinExistence type="predicted"/>
<dbReference type="Proteomes" id="UP000325081">
    <property type="component" value="Unassembled WGS sequence"/>
</dbReference>
<evidence type="ECO:0000313" key="1">
    <source>
        <dbReference type="EMBL" id="GER49303.1"/>
    </source>
</evidence>
<evidence type="ECO:0000313" key="2">
    <source>
        <dbReference type="Proteomes" id="UP000325081"/>
    </source>
</evidence>
<sequence>MWMYKKIRWRFWVSPYATCELFPTNKREGRKVCLGSYGDGAGCILGFQLVLCTLKNTKGLGKLRTLKKPFMMVAAHTPPGPCGHCELLKMACGVYWCTGRTLLSLNHFSNW</sequence>
<accession>A0A5A7QVC4</accession>
<comment type="caution">
    <text evidence="1">The sequence shown here is derived from an EMBL/GenBank/DDBJ whole genome shotgun (WGS) entry which is preliminary data.</text>
</comment>
<dbReference type="EMBL" id="BKCP01008515">
    <property type="protein sequence ID" value="GER49303.1"/>
    <property type="molecule type" value="Genomic_DNA"/>
</dbReference>
<reference evidence="2" key="1">
    <citation type="journal article" date="2019" name="Curr. Biol.">
        <title>Genome Sequence of Striga asiatica Provides Insight into the Evolution of Plant Parasitism.</title>
        <authorList>
            <person name="Yoshida S."/>
            <person name="Kim S."/>
            <person name="Wafula E.K."/>
            <person name="Tanskanen J."/>
            <person name="Kim Y.M."/>
            <person name="Honaas L."/>
            <person name="Yang Z."/>
            <person name="Spallek T."/>
            <person name="Conn C.E."/>
            <person name="Ichihashi Y."/>
            <person name="Cheong K."/>
            <person name="Cui S."/>
            <person name="Der J.P."/>
            <person name="Gundlach H."/>
            <person name="Jiao Y."/>
            <person name="Hori C."/>
            <person name="Ishida J.K."/>
            <person name="Kasahara H."/>
            <person name="Kiba T."/>
            <person name="Kim M.S."/>
            <person name="Koo N."/>
            <person name="Laohavisit A."/>
            <person name="Lee Y.H."/>
            <person name="Lumba S."/>
            <person name="McCourt P."/>
            <person name="Mortimer J.C."/>
            <person name="Mutuku J.M."/>
            <person name="Nomura T."/>
            <person name="Sasaki-Sekimoto Y."/>
            <person name="Seto Y."/>
            <person name="Wang Y."/>
            <person name="Wakatake T."/>
            <person name="Sakakibara H."/>
            <person name="Demura T."/>
            <person name="Yamaguchi S."/>
            <person name="Yoneyama K."/>
            <person name="Manabe R.I."/>
            <person name="Nelson D.C."/>
            <person name="Schulman A.H."/>
            <person name="Timko M.P."/>
            <person name="dePamphilis C.W."/>
            <person name="Choi D."/>
            <person name="Shirasu K."/>
        </authorList>
    </citation>
    <scope>NUCLEOTIDE SEQUENCE [LARGE SCALE GENOMIC DNA]</scope>
    <source>
        <strain evidence="2">cv. UVA1</strain>
    </source>
</reference>
<gene>
    <name evidence="1" type="ORF">STAS_26530</name>
</gene>